<accession>A0ABD5LV21</accession>
<evidence type="ECO:0000313" key="2">
    <source>
        <dbReference type="EMBL" id="MEY2344401.1"/>
    </source>
</evidence>
<protein>
    <submittedName>
        <fullName evidence="2">Type VI secretion system ImpA family N-terminal domain-containing protein</fullName>
    </submittedName>
</protein>
<name>A0ABD5LV21_PROMI</name>
<dbReference type="PANTHER" id="PTHR37024:SF3">
    <property type="entry name" value="TYPE VI SECRETION SYSTEM PROTEIN TSSA"/>
    <property type="match status" value="1"/>
</dbReference>
<dbReference type="AlphaFoldDB" id="A0ABD5LV21"/>
<reference evidence="2" key="1">
    <citation type="submission" date="2021-05" db="EMBL/GenBank/DDBJ databases">
        <title>First report of NDM-5 and VEB-6 producing Proteus mirabilis isolated from blood of a sepsis patient in Kolkata, India.</title>
        <authorList>
            <person name="Halder G."/>
            <person name="Chaudhuri B."/>
            <person name="Dutta S."/>
        </authorList>
    </citation>
    <scope>NUCLEOTIDE SEQUENCE [LARGE SCALE GENOMIC DNA]</scope>
    <source>
        <strain evidence="2">7049</strain>
    </source>
</reference>
<dbReference type="InterPro" id="IPR010657">
    <property type="entry name" value="ImpA_N"/>
</dbReference>
<dbReference type="Pfam" id="PF06812">
    <property type="entry name" value="ImpA_N"/>
    <property type="match status" value="1"/>
</dbReference>
<feature type="domain" description="ImpA N-terminal" evidence="1">
    <location>
        <begin position="18"/>
        <end position="89"/>
    </location>
</feature>
<organism evidence="2">
    <name type="scientific">Proteus mirabilis</name>
    <dbReference type="NCBI Taxonomy" id="584"/>
    <lineage>
        <taxon>Bacteria</taxon>
        <taxon>Pseudomonadati</taxon>
        <taxon>Pseudomonadota</taxon>
        <taxon>Gammaproteobacteria</taxon>
        <taxon>Enterobacterales</taxon>
        <taxon>Morganellaceae</taxon>
        <taxon>Proteus</taxon>
    </lineage>
</organism>
<comment type="caution">
    <text evidence="2">The sequence shown here is derived from an EMBL/GenBank/DDBJ whole genome shotgun (WGS) entry which is preliminary data.</text>
</comment>
<gene>
    <name evidence="2" type="ORF">I3679_010835</name>
</gene>
<dbReference type="EMBL" id="JADQCH020000001">
    <property type="protein sequence ID" value="MEY2344401.1"/>
    <property type="molecule type" value="Genomic_DNA"/>
</dbReference>
<dbReference type="PANTHER" id="PTHR37024">
    <property type="entry name" value="TYPE VI SECRETION SYSTEM DUF2094 AND IMPA-RELATED DOMAIN PROTEIN"/>
    <property type="match status" value="1"/>
</dbReference>
<evidence type="ECO:0000259" key="1">
    <source>
        <dbReference type="Pfam" id="PF06812"/>
    </source>
</evidence>
<proteinExistence type="predicted"/>
<sequence>MMNNTSYAWKQQLLTALDEQQVSSAVNDNDADWEYIDSEMIKFGSLSHGQLDIKEIQRRCLHLFETQTKDFRILVHLLRTLQHAGEPKELVLQHRS</sequence>